<dbReference type="PANTHER" id="PTHR10465:SF0">
    <property type="entry name" value="SARCALUMENIN"/>
    <property type="match status" value="1"/>
</dbReference>
<dbReference type="Gene3D" id="3.40.50.300">
    <property type="entry name" value="P-loop containing nucleotide triphosphate hydrolases"/>
    <property type="match status" value="2"/>
</dbReference>
<evidence type="ECO:0000256" key="4">
    <source>
        <dbReference type="ARBA" id="ARBA00023134"/>
    </source>
</evidence>
<gene>
    <name evidence="8" type="ORF">EDD62_0635</name>
</gene>
<dbReference type="NCBIfam" id="TIGR00231">
    <property type="entry name" value="small_GTP"/>
    <property type="match status" value="1"/>
</dbReference>
<evidence type="ECO:0000256" key="6">
    <source>
        <dbReference type="SAM" id="Coils"/>
    </source>
</evidence>
<comment type="caution">
    <text evidence="8">The sequence shown here is derived from an EMBL/GenBank/DDBJ whole genome shotgun (WGS) entry which is preliminary data.</text>
</comment>
<evidence type="ECO:0000256" key="1">
    <source>
        <dbReference type="ARBA" id="ARBA00004370"/>
    </source>
</evidence>
<evidence type="ECO:0000313" key="9">
    <source>
        <dbReference type="Proteomes" id="UP000277108"/>
    </source>
</evidence>
<dbReference type="InterPro" id="IPR027094">
    <property type="entry name" value="Mitofusin_fam"/>
</dbReference>
<keyword evidence="4" id="KW-0342">GTP-binding</keyword>
<dbReference type="PANTHER" id="PTHR10465">
    <property type="entry name" value="TRANSMEMBRANE GTPASE FZO1"/>
    <property type="match status" value="1"/>
</dbReference>
<keyword evidence="5" id="KW-0472">Membrane</keyword>
<dbReference type="InterPro" id="IPR005225">
    <property type="entry name" value="Small_GTP-bd"/>
</dbReference>
<comment type="subcellular location">
    <subcellularLocation>
        <location evidence="1">Membrane</location>
    </subcellularLocation>
</comment>
<feature type="coiled-coil region" evidence="6">
    <location>
        <begin position="492"/>
        <end position="526"/>
    </location>
</feature>
<keyword evidence="2" id="KW-0547">Nucleotide-binding</keyword>
<name>A0A3N5C6M7_9BACL</name>
<feature type="domain" description="Dynamin N-terminal" evidence="7">
    <location>
        <begin position="42"/>
        <end position="193"/>
    </location>
</feature>
<keyword evidence="3" id="KW-0378">Hydrolase</keyword>
<evidence type="ECO:0000256" key="2">
    <source>
        <dbReference type="ARBA" id="ARBA00022741"/>
    </source>
</evidence>
<dbReference type="EMBL" id="RKRK01000002">
    <property type="protein sequence ID" value="RPF57998.1"/>
    <property type="molecule type" value="Genomic_DNA"/>
</dbReference>
<accession>A0A3N5C6M7</accession>
<keyword evidence="6" id="KW-0175">Coiled coil</keyword>
<dbReference type="RefSeq" id="WP_123807498.1">
    <property type="nucleotide sequence ID" value="NZ_RKRK01000002.1"/>
</dbReference>
<dbReference type="InterPro" id="IPR027417">
    <property type="entry name" value="P-loop_NTPase"/>
</dbReference>
<evidence type="ECO:0000256" key="5">
    <source>
        <dbReference type="ARBA" id="ARBA00023136"/>
    </source>
</evidence>
<dbReference type="Proteomes" id="UP000277108">
    <property type="component" value="Unassembled WGS sequence"/>
</dbReference>
<dbReference type="InterPro" id="IPR045063">
    <property type="entry name" value="Dynamin_N"/>
</dbReference>
<dbReference type="SUPFAM" id="SSF52540">
    <property type="entry name" value="P-loop containing nucleoside triphosphate hydrolases"/>
    <property type="match status" value="2"/>
</dbReference>
<dbReference type="GO" id="GO:0016020">
    <property type="term" value="C:membrane"/>
    <property type="evidence" value="ECO:0007669"/>
    <property type="project" value="UniProtKB-SubCell"/>
</dbReference>
<reference evidence="8 9" key="1">
    <citation type="submission" date="2018-11" db="EMBL/GenBank/DDBJ databases">
        <title>Genomic Encyclopedia of Type Strains, Phase IV (KMG-IV): sequencing the most valuable type-strain genomes for metagenomic binning, comparative biology and taxonomic classification.</title>
        <authorList>
            <person name="Goeker M."/>
        </authorList>
    </citation>
    <scope>NUCLEOTIDE SEQUENCE [LARGE SCALE GENOMIC DNA]</scope>
    <source>
        <strain evidence="8 9">DSM 29158</strain>
    </source>
</reference>
<feature type="domain" description="Dynamin N-terminal" evidence="7">
    <location>
        <begin position="631"/>
        <end position="834"/>
    </location>
</feature>
<dbReference type="Pfam" id="PF00350">
    <property type="entry name" value="Dynamin_N"/>
    <property type="match status" value="2"/>
</dbReference>
<dbReference type="GO" id="GO:0005525">
    <property type="term" value="F:GTP binding"/>
    <property type="evidence" value="ECO:0007669"/>
    <property type="project" value="UniProtKB-KW"/>
</dbReference>
<dbReference type="GO" id="GO:0003924">
    <property type="term" value="F:GTPase activity"/>
    <property type="evidence" value="ECO:0007669"/>
    <property type="project" value="InterPro"/>
</dbReference>
<dbReference type="AlphaFoldDB" id="A0A3N5C6M7"/>
<sequence length="1157" mass="135762">MSNRLRELYQLKVEIEKSENETLVSQLNIALEKEFNKNLTVSFMGQFSSGKSSLINFLLEDELLPSSPVPTTSQTVQIHMQDDLNPPRVFLTDNTYTELSSIEEVQLFNRQNYSFHRVEYFSNKGKLNHKITIQDTPGIDSINAIHDHHTKKYLLASDVVIVVADYNHVLSNVNLNMMKELNKLNIPILLVISQIDKHNKDESIDLFMNTIYTTLEQHEINVENIVPVSIYDSKYNQMSKLVDQINYWSNQNQFDDLYASRLKDNVFKEQLDYLQHEINSYVNKIKPIFSQVHSNMSLDQIDELKEQLNNRYTNNLELLAQSNEQSFIDYLQEKLIEYVDNSYILSQQLRSMLEDYLMTFDSSYRVKGIFNKKEKLLKIREQMVKDITDYINREINKLIIMPVNQSLQQLNLSDLDLSISTSLLEATEVTTPNIQNVYVKNFNDQFIKQVKTSIKKRLSVQLKALYRQLDSNKFNNNEMSNKNDNQKLYDIKNEEDERINRYKTLIKQLQEAKDNAKQLKMMKELKQSIENKSYEHFYIHMDDRLNELTNYTFLDASEVDFEKYNDTQSDSLKHENNTEGQDDLVNQTKLHQLNESLLDIILNKELEPIQSFQSALKRKVICLKNNKMNLSVFGAFSAGKSTLLNALVNKNLLASSAHPTTASIVYISNHYKNYVIYKDKEQLLEDAKHILNDYDIPTHDMAKYLQSNHPNNQWVVNLLTRYNQFADKLGTSEPLSDEDIKYITSDEAYSVFINECHLSYNHPLLEHYRLIDSPGFQSGNQRHNIESINHIQHADITMYIMYYQHAYTKDDEAFLEQFKEIQSMYPSKTLIIVLNAIDLRKNNEELEGVVHYIKSRLNQMNLNYELFTTSGYKAISENNNLHIKSLYEYLNNILPAQLHDRMVEEINLSLEKTSDYIDKMILHTNDKNNQRIKSLMNTLSSYDESVIIDQMDESLQRNIDQFIVHSAKRLFLKSYDEYKLNKLEINERDNKKEAFINHYRDVLFNDYTNHYFTIIEGIRKQLFTISGSLMDEIQAYNLPIMIDIEPFVNKIYAHSLSLSTADKEVIKTIANDSVNEVNMDQMDHSIQSIVDESIQLYESFVEHHITESTNSLKQKIAEQLCKYLEELIKQLEKIIEVNQLTDYERDHLKEIVNYSKK</sequence>
<evidence type="ECO:0000259" key="7">
    <source>
        <dbReference type="Pfam" id="PF00350"/>
    </source>
</evidence>
<organism evidence="8 9">
    <name type="scientific">Abyssicoccus albus</name>
    <dbReference type="NCBI Taxonomy" id="1817405"/>
    <lineage>
        <taxon>Bacteria</taxon>
        <taxon>Bacillati</taxon>
        <taxon>Bacillota</taxon>
        <taxon>Bacilli</taxon>
        <taxon>Bacillales</taxon>
        <taxon>Abyssicoccaceae</taxon>
    </lineage>
</organism>
<protein>
    <submittedName>
        <fullName evidence="8">Small GTP-binding protein</fullName>
    </submittedName>
</protein>
<keyword evidence="9" id="KW-1185">Reference proteome</keyword>
<proteinExistence type="predicted"/>
<evidence type="ECO:0000313" key="8">
    <source>
        <dbReference type="EMBL" id="RPF57998.1"/>
    </source>
</evidence>
<evidence type="ECO:0000256" key="3">
    <source>
        <dbReference type="ARBA" id="ARBA00022801"/>
    </source>
</evidence>
<dbReference type="OrthoDB" id="5477114at2"/>